<sequence length="239" mass="27324">MNSEAFLQALKQQGIELNNQQIEQFETYFHTLVEWNEKMNLTAITDQEEVYLKHFYDSITAAFYMDFNEPIHICDVGAGAGFPSIPLKIVFPQLKVTIVDSLNKRITFLNHLANQLQLTDVAFYHDRAENFGKNAKFREQYDLVMARAVARMSVLSELCLPLAKVGGAFLVMKGSQFKTELDEAKFAIQLLGGEVKEFHTFFLPQEESERNIAIVDKRRKTPKNYPRKAGLPNKSPIAE</sequence>
<evidence type="ECO:0000256" key="7">
    <source>
        <dbReference type="SAM" id="MobiDB-lite"/>
    </source>
</evidence>
<evidence type="ECO:0000256" key="4">
    <source>
        <dbReference type="ARBA" id="ARBA00022679"/>
    </source>
</evidence>
<name>A0A0A5G3M6_9BACI</name>
<comment type="similarity">
    <text evidence="6">Belongs to the methyltransferase superfamily. RNA methyltransferase RsmG family.</text>
</comment>
<dbReference type="SUPFAM" id="SSF53335">
    <property type="entry name" value="S-adenosyl-L-methionine-dependent methyltransferases"/>
    <property type="match status" value="1"/>
</dbReference>
<dbReference type="GO" id="GO:0070043">
    <property type="term" value="F:rRNA (guanine-N7-)-methyltransferase activity"/>
    <property type="evidence" value="ECO:0007669"/>
    <property type="project" value="UniProtKB-UniRule"/>
</dbReference>
<dbReference type="AlphaFoldDB" id="A0A0A5G3M6"/>
<evidence type="ECO:0000256" key="2">
    <source>
        <dbReference type="ARBA" id="ARBA00022552"/>
    </source>
</evidence>
<dbReference type="GO" id="GO:0005829">
    <property type="term" value="C:cytosol"/>
    <property type="evidence" value="ECO:0007669"/>
    <property type="project" value="TreeGrafter"/>
</dbReference>
<keyword evidence="9" id="KW-1185">Reference proteome</keyword>
<keyword evidence="5 6" id="KW-0949">S-adenosyl-L-methionine</keyword>
<evidence type="ECO:0000256" key="6">
    <source>
        <dbReference type="HAMAP-Rule" id="MF_00074"/>
    </source>
</evidence>
<keyword evidence="4 6" id="KW-0808">Transferase</keyword>
<evidence type="ECO:0000256" key="5">
    <source>
        <dbReference type="ARBA" id="ARBA00022691"/>
    </source>
</evidence>
<evidence type="ECO:0000256" key="3">
    <source>
        <dbReference type="ARBA" id="ARBA00022603"/>
    </source>
</evidence>
<evidence type="ECO:0000313" key="9">
    <source>
        <dbReference type="Proteomes" id="UP000030401"/>
    </source>
</evidence>
<dbReference type="PANTHER" id="PTHR31760:SF0">
    <property type="entry name" value="S-ADENOSYL-L-METHIONINE-DEPENDENT METHYLTRANSFERASES SUPERFAMILY PROTEIN"/>
    <property type="match status" value="1"/>
</dbReference>
<keyword evidence="2 6" id="KW-0698">rRNA processing</keyword>
<keyword evidence="3 6" id="KW-0489">Methyltransferase</keyword>
<evidence type="ECO:0000313" key="8">
    <source>
        <dbReference type="EMBL" id="KGX85685.1"/>
    </source>
</evidence>
<feature type="binding site" evidence="6">
    <location>
        <begin position="128"/>
        <end position="129"/>
    </location>
    <ligand>
        <name>S-adenosyl-L-methionine</name>
        <dbReference type="ChEBI" id="CHEBI:59789"/>
    </ligand>
</feature>
<dbReference type="FunFam" id="3.40.50.150:FF:000041">
    <property type="entry name" value="Ribosomal RNA small subunit methyltransferase G"/>
    <property type="match status" value="1"/>
</dbReference>
<protein>
    <recommendedName>
        <fullName evidence="6">Ribosomal RNA small subunit methyltransferase G</fullName>
        <ecNumber evidence="6">2.1.1.-</ecNumber>
    </recommendedName>
    <alternativeName>
        <fullName evidence="6">16S rRNA 7-methylguanosine methyltransferase</fullName>
        <shortName evidence="6">16S rRNA m7G methyltransferase</shortName>
    </alternativeName>
</protein>
<dbReference type="EMBL" id="AVPG01000020">
    <property type="protein sequence ID" value="KGX85685.1"/>
    <property type="molecule type" value="Genomic_DNA"/>
</dbReference>
<dbReference type="Proteomes" id="UP000030401">
    <property type="component" value="Unassembled WGS sequence"/>
</dbReference>
<dbReference type="PIRSF" id="PIRSF003078">
    <property type="entry name" value="GidB"/>
    <property type="match status" value="1"/>
</dbReference>
<dbReference type="Pfam" id="PF02527">
    <property type="entry name" value="GidB"/>
    <property type="match status" value="1"/>
</dbReference>
<dbReference type="Gene3D" id="3.40.50.150">
    <property type="entry name" value="Vaccinia Virus protein VP39"/>
    <property type="match status" value="1"/>
</dbReference>
<organism evidence="8 9">
    <name type="scientific">Pontibacillus litoralis JSM 072002</name>
    <dbReference type="NCBI Taxonomy" id="1385512"/>
    <lineage>
        <taxon>Bacteria</taxon>
        <taxon>Bacillati</taxon>
        <taxon>Bacillota</taxon>
        <taxon>Bacilli</taxon>
        <taxon>Bacillales</taxon>
        <taxon>Bacillaceae</taxon>
        <taxon>Pontibacillus</taxon>
    </lineage>
</organism>
<feature type="compositionally biased region" description="Basic residues" evidence="7">
    <location>
        <begin position="217"/>
        <end position="226"/>
    </location>
</feature>
<dbReference type="NCBIfam" id="TIGR00138">
    <property type="entry name" value="rsmG_gidB"/>
    <property type="match status" value="1"/>
</dbReference>
<feature type="binding site" evidence="6">
    <location>
        <position position="82"/>
    </location>
    <ligand>
        <name>S-adenosyl-L-methionine</name>
        <dbReference type="ChEBI" id="CHEBI:59789"/>
    </ligand>
</feature>
<reference evidence="8 9" key="1">
    <citation type="submission" date="2013-08" db="EMBL/GenBank/DDBJ databases">
        <authorList>
            <person name="Huang J."/>
            <person name="Wang G."/>
        </authorList>
    </citation>
    <scope>NUCLEOTIDE SEQUENCE [LARGE SCALE GENOMIC DNA]</scope>
    <source>
        <strain evidence="8 9">JSM 072002</strain>
    </source>
</reference>
<feature type="region of interest" description="Disordered" evidence="7">
    <location>
        <begin position="216"/>
        <end position="239"/>
    </location>
</feature>
<comment type="subcellular location">
    <subcellularLocation>
        <location evidence="6">Cytoplasm</location>
    </subcellularLocation>
</comment>
<feature type="binding site" evidence="6">
    <location>
        <position position="77"/>
    </location>
    <ligand>
        <name>S-adenosyl-L-methionine</name>
        <dbReference type="ChEBI" id="CHEBI:59789"/>
    </ligand>
</feature>
<dbReference type="CDD" id="cd02440">
    <property type="entry name" value="AdoMet_MTases"/>
    <property type="match status" value="1"/>
</dbReference>
<dbReference type="RefSeq" id="WP_036835272.1">
    <property type="nucleotide sequence ID" value="NZ_AVPG01000020.1"/>
</dbReference>
<proteinExistence type="inferred from homology"/>
<dbReference type="PANTHER" id="PTHR31760">
    <property type="entry name" value="S-ADENOSYL-L-METHIONINE-DEPENDENT METHYLTRANSFERASES SUPERFAMILY PROTEIN"/>
    <property type="match status" value="1"/>
</dbReference>
<dbReference type="OrthoDB" id="9808773at2"/>
<keyword evidence="1 6" id="KW-0963">Cytoplasm</keyword>
<dbReference type="EC" id="2.1.1.-" evidence="6"/>
<comment type="caution">
    <text evidence="8">The sequence shown here is derived from an EMBL/GenBank/DDBJ whole genome shotgun (WGS) entry which is preliminary data.</text>
</comment>
<dbReference type="HAMAP" id="MF_00074">
    <property type="entry name" value="16SrRNA_methyltr_G"/>
    <property type="match status" value="1"/>
</dbReference>
<accession>A0A0A5G3M6</accession>
<dbReference type="STRING" id="1385512.N784_08460"/>
<dbReference type="InterPro" id="IPR003682">
    <property type="entry name" value="rRNA_ssu_MeTfrase_G"/>
</dbReference>
<comment type="function">
    <text evidence="6">Specifically methylates the N7 position of guanine in position 535 of 16S rRNA.</text>
</comment>
<dbReference type="InterPro" id="IPR029063">
    <property type="entry name" value="SAM-dependent_MTases_sf"/>
</dbReference>
<gene>
    <name evidence="6" type="primary">rsmG</name>
    <name evidence="8" type="ORF">N784_08460</name>
</gene>
<comment type="caution">
    <text evidence="6">Lacks conserved residue(s) required for the propagation of feature annotation.</text>
</comment>
<evidence type="ECO:0000256" key="1">
    <source>
        <dbReference type="ARBA" id="ARBA00022490"/>
    </source>
</evidence>
<feature type="binding site" evidence="6">
    <location>
        <position position="147"/>
    </location>
    <ligand>
        <name>S-adenosyl-L-methionine</name>
        <dbReference type="ChEBI" id="CHEBI:59789"/>
    </ligand>
</feature>
<dbReference type="eggNOG" id="COG0357">
    <property type="taxonomic scope" value="Bacteria"/>
</dbReference>